<evidence type="ECO:0000259" key="1">
    <source>
        <dbReference type="Pfam" id="PF20710"/>
    </source>
</evidence>
<dbReference type="Proteomes" id="UP000836788">
    <property type="component" value="Chromosome 12"/>
</dbReference>
<proteinExistence type="predicted"/>
<gene>
    <name evidence="2" type="ORF">PTTT1_LOCUS11659</name>
</gene>
<organism evidence="2">
    <name type="scientific">Phaeodactylum tricornutum</name>
    <name type="common">Diatom</name>
    <dbReference type="NCBI Taxonomy" id="2850"/>
    <lineage>
        <taxon>Eukaryota</taxon>
        <taxon>Sar</taxon>
        <taxon>Stramenopiles</taxon>
        <taxon>Ochrophyta</taxon>
        <taxon>Bacillariophyta</taxon>
        <taxon>Bacillariophyceae</taxon>
        <taxon>Bacillariophycidae</taxon>
        <taxon>Naviculales</taxon>
        <taxon>Phaeodactylaceae</taxon>
        <taxon>Phaeodactylum</taxon>
    </lineage>
</organism>
<feature type="domain" description="DUF6824" evidence="1">
    <location>
        <begin position="46"/>
        <end position="132"/>
    </location>
</feature>
<reference evidence="2" key="1">
    <citation type="submission" date="2022-02" db="EMBL/GenBank/DDBJ databases">
        <authorList>
            <person name="Giguere J D."/>
        </authorList>
    </citation>
    <scope>NUCLEOTIDE SEQUENCE</scope>
    <source>
        <strain evidence="2">CCAP 1055/1</strain>
    </source>
</reference>
<evidence type="ECO:0000313" key="2">
    <source>
        <dbReference type="EMBL" id="CAG9279930.1"/>
    </source>
</evidence>
<dbReference type="Pfam" id="PF20710">
    <property type="entry name" value="DUF6824"/>
    <property type="match status" value="1"/>
</dbReference>
<dbReference type="AlphaFoldDB" id="A0A8J9X0I7"/>
<dbReference type="EMBL" id="OU594953">
    <property type="protein sequence ID" value="CAG9279930.1"/>
    <property type="molecule type" value="Genomic_DNA"/>
</dbReference>
<sequence length="189" mass="21327">MTMAAPSRSFLSNARFMVDMPAAISALSTVVDSTTLGFGYKPREFDVVCGRGKGSYNRPGNLHMRRIVRTYIDEYLAAKSKLDKSIVLNKVLEEVRSQGDGSTMLVKQNKDGSWMEIGDDQAREKIGHAIREAISAREPSHQKVHQRPIFKAKQEDLLSVQQDMFNQMRRNNTEKNAQAMKQPPNPWSA</sequence>
<protein>
    <recommendedName>
        <fullName evidence="1">DUF6824 domain-containing protein</fullName>
    </recommendedName>
</protein>
<name>A0A8J9X0I7_PHATR</name>
<dbReference type="InterPro" id="IPR049227">
    <property type="entry name" value="DUF6824"/>
</dbReference>
<accession>A0A8J9X0I7</accession>